<organism evidence="1 2">
    <name type="scientific">Escherichia coli O25b:H4</name>
    <dbReference type="NCBI Taxonomy" id="941280"/>
    <lineage>
        <taxon>Bacteria</taxon>
        <taxon>Pseudomonadati</taxon>
        <taxon>Pseudomonadota</taxon>
        <taxon>Gammaproteobacteria</taxon>
        <taxon>Enterobacterales</taxon>
        <taxon>Enterobacteriaceae</taxon>
        <taxon>Escherichia</taxon>
    </lineage>
</organism>
<dbReference type="Proteomes" id="UP000183316">
    <property type="component" value="Chromosome"/>
</dbReference>
<evidence type="ECO:0000313" key="2">
    <source>
        <dbReference type="Proteomes" id="UP000183316"/>
    </source>
</evidence>
<accession>A0A192CK12</accession>
<gene>
    <name evidence="1" type="ORF">WLH_04583</name>
</gene>
<sequence>MRNLSTAVLRRMNREPPGFCLLSKTGIARGLAWYLPDSYLCVLLDGHHKATAAALEGRPLKTLVLSTATHFNDEQQTLVFPGGECLHKTELQYHIPKLTACKTLPPSAWESFGPDKHISPSETWSGPLTFRLMAQNRTPQADAFFLDFAINDDGERPELTKIMDDYFRKP</sequence>
<name>A0A192CK12_ECO25</name>
<proteinExistence type="predicted"/>
<dbReference type="AlphaFoldDB" id="A0A192CK12"/>
<evidence type="ECO:0000313" key="1">
    <source>
        <dbReference type="EMBL" id="ANK05844.1"/>
    </source>
</evidence>
<reference evidence="1 2" key="1">
    <citation type="submission" date="2016-03" db="EMBL/GenBank/DDBJ databases">
        <title>Genome Sequence and Comparative Pathogenic Determinants of Uropathogenic Escherichia coli O25b:H4, a Clinical Isolate from Saudi Arabia.</title>
        <authorList>
            <person name="Alyamani E.A.J."/>
            <person name="Khiyami M.A."/>
            <person name="Booq R.Y."/>
            <person name="Bahwerth F.S."/>
            <person name="Vaisvil B."/>
            <person name="Schmitt D.P."/>
            <person name="Kapatral V."/>
        </authorList>
    </citation>
    <scope>NUCLEOTIDE SEQUENCE [LARGE SCALE GENOMIC DNA]</scope>
    <source>
        <strain evidence="1 2">O25b:H4</strain>
    </source>
</reference>
<dbReference type="EMBL" id="CP015085">
    <property type="protein sequence ID" value="ANK05844.1"/>
    <property type="molecule type" value="Genomic_DNA"/>
</dbReference>
<protein>
    <submittedName>
        <fullName evidence="1">Uncharacterized protein</fullName>
    </submittedName>
</protein>
<dbReference type="PATRIC" id="fig|941280.3.peg.4551"/>